<keyword evidence="1" id="KW-0479">Metal-binding</keyword>
<accession>A0A1S3E7G5</accession>
<dbReference type="AlphaFoldDB" id="A0A1S3E7G5"/>
<feature type="domain" description="CCHC-type" evidence="3">
    <location>
        <begin position="214"/>
        <end position="229"/>
    </location>
</feature>
<feature type="region of interest" description="Disordered" evidence="2">
    <location>
        <begin position="264"/>
        <end position="287"/>
    </location>
</feature>
<organism evidence="4 5">
    <name type="scientific">Cicer arietinum</name>
    <name type="common">Chickpea</name>
    <name type="synonym">Garbanzo</name>
    <dbReference type="NCBI Taxonomy" id="3827"/>
    <lineage>
        <taxon>Eukaryota</taxon>
        <taxon>Viridiplantae</taxon>
        <taxon>Streptophyta</taxon>
        <taxon>Embryophyta</taxon>
        <taxon>Tracheophyta</taxon>
        <taxon>Spermatophyta</taxon>
        <taxon>Magnoliopsida</taxon>
        <taxon>eudicotyledons</taxon>
        <taxon>Gunneridae</taxon>
        <taxon>Pentapetalae</taxon>
        <taxon>rosids</taxon>
        <taxon>fabids</taxon>
        <taxon>Fabales</taxon>
        <taxon>Fabaceae</taxon>
        <taxon>Papilionoideae</taxon>
        <taxon>50 kb inversion clade</taxon>
        <taxon>NPAAA clade</taxon>
        <taxon>Hologalegina</taxon>
        <taxon>IRL clade</taxon>
        <taxon>Cicereae</taxon>
        <taxon>Cicer</taxon>
    </lineage>
</organism>
<dbReference type="InterPro" id="IPR001878">
    <property type="entry name" value="Znf_CCHC"/>
</dbReference>
<dbReference type="Pfam" id="PF00098">
    <property type="entry name" value="zf-CCHC"/>
    <property type="match status" value="1"/>
</dbReference>
<dbReference type="PROSITE" id="PS50158">
    <property type="entry name" value="ZF_CCHC"/>
    <property type="match status" value="1"/>
</dbReference>
<feature type="compositionally biased region" description="Low complexity" evidence="2">
    <location>
        <begin position="268"/>
        <end position="277"/>
    </location>
</feature>
<sequence>MTGTLKEWYHNLDSFKEDELHRLVNTTAVLEILHNEFIGDMEIFDKKSRQEFFEMRCCSLKVKDLERHYQRMTHRYYVINGFNDHSLKNTFISSLPQELQLEIHRMIVAAQKDIKALSLGQIHQITLEALEKLCRLHQHFSEIVQQKSKFTKACKKPCLEIKCKDKKCICSIGKKHHRQKYTKPSRIFKKVRKRKALKFFKRKPFRGKKENQMCFVCGENGHFSKRCPNKTNKAAKLINSLQPLEDDLESLYSEQNSTDEETIFALQNSSSDNSSSDEASFVESEDD</sequence>
<evidence type="ECO:0000259" key="3">
    <source>
        <dbReference type="PROSITE" id="PS50158"/>
    </source>
</evidence>
<proteinExistence type="predicted"/>
<evidence type="ECO:0000256" key="1">
    <source>
        <dbReference type="PROSITE-ProRule" id="PRU00047"/>
    </source>
</evidence>
<dbReference type="RefSeq" id="XP_012571353.1">
    <property type="nucleotide sequence ID" value="XM_012715899.1"/>
</dbReference>
<dbReference type="SMART" id="SM00343">
    <property type="entry name" value="ZnF_C2HC"/>
    <property type="match status" value="1"/>
</dbReference>
<evidence type="ECO:0000313" key="4">
    <source>
        <dbReference type="Proteomes" id="UP000087171"/>
    </source>
</evidence>
<reference evidence="5" key="2">
    <citation type="submission" date="2025-08" db="UniProtKB">
        <authorList>
            <consortium name="RefSeq"/>
        </authorList>
    </citation>
    <scope>IDENTIFICATION</scope>
    <source>
        <tissue evidence="5">Etiolated seedlings</tissue>
    </source>
</reference>
<protein>
    <submittedName>
        <fullName evidence="5">Uncharacterized protein LOC105852168</fullName>
    </submittedName>
</protein>
<keyword evidence="1" id="KW-0862">Zinc</keyword>
<dbReference type="GO" id="GO:0003676">
    <property type="term" value="F:nucleic acid binding"/>
    <property type="evidence" value="ECO:0007669"/>
    <property type="project" value="InterPro"/>
</dbReference>
<name>A0A1S3E7G5_CICAR</name>
<evidence type="ECO:0000256" key="2">
    <source>
        <dbReference type="SAM" id="MobiDB-lite"/>
    </source>
</evidence>
<dbReference type="Proteomes" id="UP000087171">
    <property type="component" value="Chromosome Ca5"/>
</dbReference>
<gene>
    <name evidence="5" type="primary">LOC105852168</name>
</gene>
<dbReference type="InterPro" id="IPR036875">
    <property type="entry name" value="Znf_CCHC_sf"/>
</dbReference>
<dbReference type="SUPFAM" id="SSF57756">
    <property type="entry name" value="Retrovirus zinc finger-like domains"/>
    <property type="match status" value="1"/>
</dbReference>
<dbReference type="GO" id="GO:0008270">
    <property type="term" value="F:zinc ion binding"/>
    <property type="evidence" value="ECO:0007669"/>
    <property type="project" value="UniProtKB-KW"/>
</dbReference>
<keyword evidence="1" id="KW-0863">Zinc-finger</keyword>
<keyword evidence="4" id="KW-1185">Reference proteome</keyword>
<dbReference type="OrthoDB" id="1433685at2759"/>
<evidence type="ECO:0000313" key="5">
    <source>
        <dbReference type="RefSeq" id="XP_012571353.1"/>
    </source>
</evidence>
<dbReference type="PANTHER" id="PTHR48435:SF1">
    <property type="entry name" value="POLYPROTEIN"/>
    <property type="match status" value="1"/>
</dbReference>
<dbReference type="Gene3D" id="4.10.60.10">
    <property type="entry name" value="Zinc finger, CCHC-type"/>
    <property type="match status" value="1"/>
</dbReference>
<dbReference type="InterPro" id="IPR053098">
    <property type="entry name" value="Petuviruses_polyprotein"/>
</dbReference>
<dbReference type="PANTHER" id="PTHR48435">
    <property type="entry name" value="POLYPROTEIN"/>
    <property type="match status" value="1"/>
</dbReference>
<reference evidence="4" key="1">
    <citation type="journal article" date="2013" name="Nat. Biotechnol.">
        <title>Draft genome sequence of chickpea (Cicer arietinum) provides a resource for trait improvement.</title>
        <authorList>
            <person name="Varshney R.K."/>
            <person name="Song C."/>
            <person name="Saxena R.K."/>
            <person name="Azam S."/>
            <person name="Yu S."/>
            <person name="Sharpe A.G."/>
            <person name="Cannon S."/>
            <person name="Baek J."/>
            <person name="Rosen B.D."/>
            <person name="Tar'an B."/>
            <person name="Millan T."/>
            <person name="Zhang X."/>
            <person name="Ramsay L.D."/>
            <person name="Iwata A."/>
            <person name="Wang Y."/>
            <person name="Nelson W."/>
            <person name="Farmer A.D."/>
            <person name="Gaur P.M."/>
            <person name="Soderlund C."/>
            <person name="Penmetsa R.V."/>
            <person name="Xu C."/>
            <person name="Bharti A.K."/>
            <person name="He W."/>
            <person name="Winter P."/>
            <person name="Zhao S."/>
            <person name="Hane J.K."/>
            <person name="Carrasquilla-Garcia N."/>
            <person name="Condie J.A."/>
            <person name="Upadhyaya H.D."/>
            <person name="Luo M.C."/>
            <person name="Thudi M."/>
            <person name="Gowda C.L."/>
            <person name="Singh N.P."/>
            <person name="Lichtenzveig J."/>
            <person name="Gali K.K."/>
            <person name="Rubio J."/>
            <person name="Nadarajan N."/>
            <person name="Dolezel J."/>
            <person name="Bansal K.C."/>
            <person name="Xu X."/>
            <person name="Edwards D."/>
            <person name="Zhang G."/>
            <person name="Kahl G."/>
            <person name="Gil J."/>
            <person name="Singh K.B."/>
            <person name="Datta S.K."/>
            <person name="Jackson S.A."/>
            <person name="Wang J."/>
            <person name="Cook D.R."/>
        </authorList>
    </citation>
    <scope>NUCLEOTIDE SEQUENCE [LARGE SCALE GENOMIC DNA]</scope>
    <source>
        <strain evidence="4">cv. CDC Frontier</strain>
    </source>
</reference>